<dbReference type="EMBL" id="REGN01000287">
    <property type="protein sequence ID" value="RNA43046.1"/>
    <property type="molecule type" value="Genomic_DNA"/>
</dbReference>
<protein>
    <submittedName>
        <fullName evidence="1">Uncharacterized protein</fullName>
    </submittedName>
</protein>
<proteinExistence type="predicted"/>
<name>A0A3M7T4S5_BRAPC</name>
<evidence type="ECO:0000313" key="2">
    <source>
        <dbReference type="Proteomes" id="UP000276133"/>
    </source>
</evidence>
<keyword evidence="2" id="KW-1185">Reference proteome</keyword>
<evidence type="ECO:0000313" key="1">
    <source>
        <dbReference type="EMBL" id="RNA43046.1"/>
    </source>
</evidence>
<reference evidence="1 2" key="1">
    <citation type="journal article" date="2018" name="Sci. Rep.">
        <title>Genomic signatures of local adaptation to the degree of environmental predictability in rotifers.</title>
        <authorList>
            <person name="Franch-Gras L."/>
            <person name="Hahn C."/>
            <person name="Garcia-Roger E.M."/>
            <person name="Carmona M.J."/>
            <person name="Serra M."/>
            <person name="Gomez A."/>
        </authorList>
    </citation>
    <scope>NUCLEOTIDE SEQUENCE [LARGE SCALE GENOMIC DNA]</scope>
    <source>
        <strain evidence="1">HYR1</strain>
    </source>
</reference>
<organism evidence="1 2">
    <name type="scientific">Brachionus plicatilis</name>
    <name type="common">Marine rotifer</name>
    <name type="synonym">Brachionus muelleri</name>
    <dbReference type="NCBI Taxonomy" id="10195"/>
    <lineage>
        <taxon>Eukaryota</taxon>
        <taxon>Metazoa</taxon>
        <taxon>Spiralia</taxon>
        <taxon>Gnathifera</taxon>
        <taxon>Rotifera</taxon>
        <taxon>Eurotatoria</taxon>
        <taxon>Monogononta</taxon>
        <taxon>Pseudotrocha</taxon>
        <taxon>Ploima</taxon>
        <taxon>Brachionidae</taxon>
        <taxon>Brachionus</taxon>
    </lineage>
</organism>
<dbReference type="Proteomes" id="UP000276133">
    <property type="component" value="Unassembled WGS sequence"/>
</dbReference>
<comment type="caution">
    <text evidence="1">The sequence shown here is derived from an EMBL/GenBank/DDBJ whole genome shotgun (WGS) entry which is preliminary data.</text>
</comment>
<gene>
    <name evidence="1" type="ORF">BpHYR1_042910</name>
</gene>
<accession>A0A3M7T4S5</accession>
<dbReference type="AlphaFoldDB" id="A0A3M7T4S5"/>
<sequence>MKISFYELIKYEILIGNCIKNQLSPDSENCKVFCGFSINTESYLFYKIIWNVLYILEIKLDFCQDFYFPRKLTPTNHH</sequence>